<sequence length="399" mass="43045">MTARKESSAALARIANRIRLEGAITVADYMAEVLISPKHGYYMAGEPFGTKGDFITAPEISQMFGELIGLWFADTWYNIGGPATINLVELGPGRGTLMSDLLRTATMVPGIPGFAQSLQVHLVEVSPSLRKKQKETLAGYPITWHEDLSSLPEGPTFFLANEFFDALPIRQFEHAPQGWCERLVTLSEKPTVPQEAPGAASPGGGISPGLQFTLSPPSKAIETLLPPSLREAAVGAIIERSPLASSYIHEIATHLDEQSGAALIIDYGWATPTARPSLQAVKAHKYHPVLEQPGTADLSALVDFPALIESAKKARCKPHGPITQRDFLRALGIEQRAEMLRRSGSDSQVLDITAAEHRLTALDQMGELFKVLALTSQGLPTPAAFPETSSSEPHKDTPC</sequence>
<keyword evidence="4" id="KW-1185">Reference proteome</keyword>
<dbReference type="InterPro" id="IPR038375">
    <property type="entry name" value="NDUFAF7_sf"/>
</dbReference>
<dbReference type="Gene3D" id="3.40.50.12710">
    <property type="match status" value="1"/>
</dbReference>
<evidence type="ECO:0000313" key="3">
    <source>
        <dbReference type="EMBL" id="MCZ4281862.1"/>
    </source>
</evidence>
<dbReference type="Pfam" id="PF02636">
    <property type="entry name" value="Methyltransf_28"/>
    <property type="match status" value="1"/>
</dbReference>
<dbReference type="PANTHER" id="PTHR12049:SF7">
    <property type="entry name" value="PROTEIN ARGININE METHYLTRANSFERASE NDUFAF7, MITOCHONDRIAL"/>
    <property type="match status" value="1"/>
</dbReference>
<organism evidence="3 4">
    <name type="scientific">Kiloniella laminariae</name>
    <dbReference type="NCBI Taxonomy" id="454162"/>
    <lineage>
        <taxon>Bacteria</taxon>
        <taxon>Pseudomonadati</taxon>
        <taxon>Pseudomonadota</taxon>
        <taxon>Alphaproteobacteria</taxon>
        <taxon>Rhodospirillales</taxon>
        <taxon>Kiloniellaceae</taxon>
        <taxon>Kiloniella</taxon>
    </lineage>
</organism>
<dbReference type="PANTHER" id="PTHR12049">
    <property type="entry name" value="PROTEIN ARGININE METHYLTRANSFERASE NDUFAF7, MITOCHONDRIAL"/>
    <property type="match status" value="1"/>
</dbReference>
<dbReference type="InterPro" id="IPR029063">
    <property type="entry name" value="SAM-dependent_MTases_sf"/>
</dbReference>
<dbReference type="GO" id="GO:0032259">
    <property type="term" value="P:methylation"/>
    <property type="evidence" value="ECO:0007669"/>
    <property type="project" value="UniProtKB-KW"/>
</dbReference>
<keyword evidence="2 3" id="KW-0808">Transferase</keyword>
<keyword evidence="1 3" id="KW-0489">Methyltransferase</keyword>
<protein>
    <submittedName>
        <fullName evidence="3">SAM-dependent methyltransferase</fullName>
        <ecNumber evidence="3">2.1.1.-</ecNumber>
    </submittedName>
</protein>
<dbReference type="GO" id="GO:0008168">
    <property type="term" value="F:methyltransferase activity"/>
    <property type="evidence" value="ECO:0007669"/>
    <property type="project" value="UniProtKB-KW"/>
</dbReference>
<evidence type="ECO:0000256" key="2">
    <source>
        <dbReference type="ARBA" id="ARBA00022679"/>
    </source>
</evidence>
<gene>
    <name evidence="3" type="ORF">O4H49_13810</name>
</gene>
<dbReference type="InterPro" id="IPR003788">
    <property type="entry name" value="NDUFAF7"/>
</dbReference>
<comment type="caution">
    <text evidence="3">The sequence shown here is derived from an EMBL/GenBank/DDBJ whole genome shotgun (WGS) entry which is preliminary data.</text>
</comment>
<dbReference type="SUPFAM" id="SSF53335">
    <property type="entry name" value="S-adenosyl-L-methionine-dependent methyltransferases"/>
    <property type="match status" value="1"/>
</dbReference>
<accession>A0ABT4LPI4</accession>
<proteinExistence type="predicted"/>
<reference evidence="3" key="1">
    <citation type="submission" date="2022-12" db="EMBL/GenBank/DDBJ databases">
        <title>Bacterial isolates from different developmental stages of Nematostella vectensis.</title>
        <authorList>
            <person name="Fraune S."/>
        </authorList>
    </citation>
    <scope>NUCLEOTIDE SEQUENCE</scope>
    <source>
        <strain evidence="3">G21630-S1</strain>
    </source>
</reference>
<evidence type="ECO:0000313" key="4">
    <source>
        <dbReference type="Proteomes" id="UP001069802"/>
    </source>
</evidence>
<evidence type="ECO:0000256" key="1">
    <source>
        <dbReference type="ARBA" id="ARBA00022603"/>
    </source>
</evidence>
<dbReference type="Proteomes" id="UP001069802">
    <property type="component" value="Unassembled WGS sequence"/>
</dbReference>
<name>A0ABT4LPI4_9PROT</name>
<dbReference type="EC" id="2.1.1.-" evidence="3"/>
<dbReference type="RefSeq" id="WP_269424016.1">
    <property type="nucleotide sequence ID" value="NZ_JAPWGY010000004.1"/>
</dbReference>
<dbReference type="EMBL" id="JAPWGY010000004">
    <property type="protein sequence ID" value="MCZ4281862.1"/>
    <property type="molecule type" value="Genomic_DNA"/>
</dbReference>